<feature type="region of interest" description="Disordered" evidence="1">
    <location>
        <begin position="1"/>
        <end position="23"/>
    </location>
</feature>
<dbReference type="EMBL" id="KN825089">
    <property type="protein sequence ID" value="KIK94718.1"/>
    <property type="molecule type" value="Genomic_DNA"/>
</dbReference>
<accession>A0A0D0DQJ3</accession>
<reference evidence="3" key="2">
    <citation type="submission" date="2015-01" db="EMBL/GenBank/DDBJ databases">
        <title>Evolutionary Origins and Diversification of the Mycorrhizal Mutualists.</title>
        <authorList>
            <consortium name="DOE Joint Genome Institute"/>
            <consortium name="Mycorrhizal Genomics Consortium"/>
            <person name="Kohler A."/>
            <person name="Kuo A."/>
            <person name="Nagy L.G."/>
            <person name="Floudas D."/>
            <person name="Copeland A."/>
            <person name="Barry K.W."/>
            <person name="Cichocki N."/>
            <person name="Veneault-Fourrey C."/>
            <person name="LaButti K."/>
            <person name="Lindquist E.A."/>
            <person name="Lipzen A."/>
            <person name="Lundell T."/>
            <person name="Morin E."/>
            <person name="Murat C."/>
            <person name="Riley R."/>
            <person name="Ohm R."/>
            <person name="Sun H."/>
            <person name="Tunlid A."/>
            <person name="Henrissat B."/>
            <person name="Grigoriev I.V."/>
            <person name="Hibbett D.S."/>
            <person name="Martin F."/>
        </authorList>
    </citation>
    <scope>NUCLEOTIDE SEQUENCE [LARGE SCALE GENOMIC DNA]</scope>
    <source>
        <strain evidence="3">Ve08.2h10</strain>
    </source>
</reference>
<reference evidence="2 3" key="1">
    <citation type="submission" date="2014-04" db="EMBL/GenBank/DDBJ databases">
        <authorList>
            <consortium name="DOE Joint Genome Institute"/>
            <person name="Kuo A."/>
            <person name="Kohler A."/>
            <person name="Jargeat P."/>
            <person name="Nagy L.G."/>
            <person name="Floudas D."/>
            <person name="Copeland A."/>
            <person name="Barry K.W."/>
            <person name="Cichocki N."/>
            <person name="Veneault-Fourrey C."/>
            <person name="LaButti K."/>
            <person name="Lindquist E.A."/>
            <person name="Lipzen A."/>
            <person name="Lundell T."/>
            <person name="Morin E."/>
            <person name="Murat C."/>
            <person name="Sun H."/>
            <person name="Tunlid A."/>
            <person name="Henrissat B."/>
            <person name="Grigoriev I.V."/>
            <person name="Hibbett D.S."/>
            <person name="Martin F."/>
            <person name="Nordberg H.P."/>
            <person name="Cantor M.N."/>
            <person name="Hua S.X."/>
        </authorList>
    </citation>
    <scope>NUCLEOTIDE SEQUENCE [LARGE SCALE GENOMIC DNA]</scope>
    <source>
        <strain evidence="2 3">Ve08.2h10</strain>
    </source>
</reference>
<sequence>MEDMVEEQAGGGCCPPSPPPFQTPTHLRTTVKATSHDSGVMHDAQVHHERLLSQVVPDIPSIPEQELNLFHSNPIPCHAYNPTSQNNIQCASLLSSGPQGAGEHPSFPLEDISHGMSIHLCY</sequence>
<proteinExistence type="predicted"/>
<name>A0A0D0DQJ3_9AGAM</name>
<protein>
    <submittedName>
        <fullName evidence="2">Unplaced genomic scaffold scaffold_267, whole genome shotgun sequence</fullName>
    </submittedName>
</protein>
<gene>
    <name evidence="2" type="ORF">PAXRUDRAFT_142287</name>
</gene>
<dbReference type="Proteomes" id="UP000054538">
    <property type="component" value="Unassembled WGS sequence"/>
</dbReference>
<evidence type="ECO:0000313" key="2">
    <source>
        <dbReference type="EMBL" id="KIK94718.1"/>
    </source>
</evidence>
<dbReference type="AlphaFoldDB" id="A0A0D0DQJ3"/>
<dbReference type="HOGENOM" id="CLU_2050559_0_0_1"/>
<keyword evidence="3" id="KW-1185">Reference proteome</keyword>
<evidence type="ECO:0000313" key="3">
    <source>
        <dbReference type="Proteomes" id="UP000054538"/>
    </source>
</evidence>
<evidence type="ECO:0000256" key="1">
    <source>
        <dbReference type="SAM" id="MobiDB-lite"/>
    </source>
</evidence>
<dbReference type="InParanoid" id="A0A0D0DQJ3"/>
<dbReference type="OrthoDB" id="2614979at2759"/>
<organism evidence="2 3">
    <name type="scientific">Paxillus rubicundulus Ve08.2h10</name>
    <dbReference type="NCBI Taxonomy" id="930991"/>
    <lineage>
        <taxon>Eukaryota</taxon>
        <taxon>Fungi</taxon>
        <taxon>Dikarya</taxon>
        <taxon>Basidiomycota</taxon>
        <taxon>Agaricomycotina</taxon>
        <taxon>Agaricomycetes</taxon>
        <taxon>Agaricomycetidae</taxon>
        <taxon>Boletales</taxon>
        <taxon>Paxilineae</taxon>
        <taxon>Paxillaceae</taxon>
        <taxon>Paxillus</taxon>
    </lineage>
</organism>